<dbReference type="Proteomes" id="UP000006727">
    <property type="component" value="Chromosome 9"/>
</dbReference>
<reference evidence="1" key="3">
    <citation type="submission" date="2020-12" db="UniProtKB">
        <authorList>
            <consortium name="EnsemblPlants"/>
        </authorList>
    </citation>
    <scope>IDENTIFICATION</scope>
</reference>
<organism evidence="1 2">
    <name type="scientific">Physcomitrium patens</name>
    <name type="common">Spreading-leaved earth moss</name>
    <name type="synonym">Physcomitrella patens</name>
    <dbReference type="NCBI Taxonomy" id="3218"/>
    <lineage>
        <taxon>Eukaryota</taxon>
        <taxon>Viridiplantae</taxon>
        <taxon>Streptophyta</taxon>
        <taxon>Embryophyta</taxon>
        <taxon>Bryophyta</taxon>
        <taxon>Bryophytina</taxon>
        <taxon>Bryopsida</taxon>
        <taxon>Funariidae</taxon>
        <taxon>Funariales</taxon>
        <taxon>Funariaceae</taxon>
        <taxon>Physcomitrium</taxon>
    </lineage>
</organism>
<reference evidence="1 2" key="1">
    <citation type="journal article" date="2008" name="Science">
        <title>The Physcomitrella genome reveals evolutionary insights into the conquest of land by plants.</title>
        <authorList>
            <person name="Rensing S."/>
            <person name="Lang D."/>
            <person name="Zimmer A."/>
            <person name="Terry A."/>
            <person name="Salamov A."/>
            <person name="Shapiro H."/>
            <person name="Nishiyama T."/>
            <person name="Perroud P.-F."/>
            <person name="Lindquist E."/>
            <person name="Kamisugi Y."/>
            <person name="Tanahashi T."/>
            <person name="Sakakibara K."/>
            <person name="Fujita T."/>
            <person name="Oishi K."/>
            <person name="Shin-I T."/>
            <person name="Kuroki Y."/>
            <person name="Toyoda A."/>
            <person name="Suzuki Y."/>
            <person name="Hashimoto A."/>
            <person name="Yamaguchi K."/>
            <person name="Sugano A."/>
            <person name="Kohara Y."/>
            <person name="Fujiyama A."/>
            <person name="Anterola A."/>
            <person name="Aoki S."/>
            <person name="Ashton N."/>
            <person name="Barbazuk W.B."/>
            <person name="Barker E."/>
            <person name="Bennetzen J."/>
            <person name="Bezanilla M."/>
            <person name="Blankenship R."/>
            <person name="Cho S.H."/>
            <person name="Dutcher S."/>
            <person name="Estelle M."/>
            <person name="Fawcett J.A."/>
            <person name="Gundlach H."/>
            <person name="Hanada K."/>
            <person name="Heyl A."/>
            <person name="Hicks K.A."/>
            <person name="Hugh J."/>
            <person name="Lohr M."/>
            <person name="Mayer K."/>
            <person name="Melkozernov A."/>
            <person name="Murata T."/>
            <person name="Nelson D."/>
            <person name="Pils B."/>
            <person name="Prigge M."/>
            <person name="Reiss B."/>
            <person name="Renner T."/>
            <person name="Rombauts S."/>
            <person name="Rushton P."/>
            <person name="Sanderfoot A."/>
            <person name="Schween G."/>
            <person name="Shiu S.-H."/>
            <person name="Stueber K."/>
            <person name="Theodoulou F.L."/>
            <person name="Tu H."/>
            <person name="Van de Peer Y."/>
            <person name="Verrier P.J."/>
            <person name="Waters E."/>
            <person name="Wood A."/>
            <person name="Yang L."/>
            <person name="Cove D."/>
            <person name="Cuming A."/>
            <person name="Hasebe M."/>
            <person name="Lucas S."/>
            <person name="Mishler D.B."/>
            <person name="Reski R."/>
            <person name="Grigoriev I."/>
            <person name="Quatrano R.S."/>
            <person name="Boore J.L."/>
        </authorList>
    </citation>
    <scope>NUCLEOTIDE SEQUENCE [LARGE SCALE GENOMIC DNA]</scope>
    <source>
        <strain evidence="1 2">cv. Gransden 2004</strain>
    </source>
</reference>
<evidence type="ECO:0000313" key="2">
    <source>
        <dbReference type="Proteomes" id="UP000006727"/>
    </source>
</evidence>
<protein>
    <submittedName>
        <fullName evidence="1">Uncharacterized protein</fullName>
    </submittedName>
</protein>
<dbReference type="InParanoid" id="A0A7I4EM53"/>
<name>A0A7I4EM53_PHYPA</name>
<accession>A0A7I4EM53</accession>
<dbReference type="EMBL" id="ABEU02000009">
    <property type="status" value="NOT_ANNOTATED_CDS"/>
    <property type="molecule type" value="Genomic_DNA"/>
</dbReference>
<sequence>MHGSRECFFVDVRGSRRTHRARNLSMLLAQILAELQVFWDHQACRCLSRWCGKLDGTKLAAEGDTWSLIRQEAMIFRGRIREADVLEQFGNSNVHMGITKRRILHSRGCTSNHTSKPKLGFACTGFRKLRFSSASGSV</sequence>
<dbReference type="EnsemblPlants" id="Pp3c9_760V3.2">
    <property type="protein sequence ID" value="Pp3c9_760V3.2"/>
    <property type="gene ID" value="Pp3c9_760"/>
</dbReference>
<reference evidence="1 2" key="2">
    <citation type="journal article" date="2018" name="Plant J.">
        <title>The Physcomitrella patens chromosome-scale assembly reveals moss genome structure and evolution.</title>
        <authorList>
            <person name="Lang D."/>
            <person name="Ullrich K.K."/>
            <person name="Murat F."/>
            <person name="Fuchs J."/>
            <person name="Jenkins J."/>
            <person name="Haas F.B."/>
            <person name="Piednoel M."/>
            <person name="Gundlach H."/>
            <person name="Van Bel M."/>
            <person name="Meyberg R."/>
            <person name="Vives C."/>
            <person name="Morata J."/>
            <person name="Symeonidi A."/>
            <person name="Hiss M."/>
            <person name="Muchero W."/>
            <person name="Kamisugi Y."/>
            <person name="Saleh O."/>
            <person name="Blanc G."/>
            <person name="Decker E.L."/>
            <person name="van Gessel N."/>
            <person name="Grimwood J."/>
            <person name="Hayes R.D."/>
            <person name="Graham S.W."/>
            <person name="Gunter L.E."/>
            <person name="McDaniel S.F."/>
            <person name="Hoernstein S.N.W."/>
            <person name="Larsson A."/>
            <person name="Li F.W."/>
            <person name="Perroud P.F."/>
            <person name="Phillips J."/>
            <person name="Ranjan P."/>
            <person name="Rokshar D.S."/>
            <person name="Rothfels C.J."/>
            <person name="Schneider L."/>
            <person name="Shu S."/>
            <person name="Stevenson D.W."/>
            <person name="Thummler F."/>
            <person name="Tillich M."/>
            <person name="Villarreal Aguilar J.C."/>
            <person name="Widiez T."/>
            <person name="Wong G.K."/>
            <person name="Wymore A."/>
            <person name="Zhang Y."/>
            <person name="Zimmer A.D."/>
            <person name="Quatrano R.S."/>
            <person name="Mayer K.F.X."/>
            <person name="Goodstein D."/>
            <person name="Casacuberta J.M."/>
            <person name="Vandepoele K."/>
            <person name="Reski R."/>
            <person name="Cuming A.C."/>
            <person name="Tuskan G.A."/>
            <person name="Maumus F."/>
            <person name="Salse J."/>
            <person name="Schmutz J."/>
            <person name="Rensing S.A."/>
        </authorList>
    </citation>
    <scope>NUCLEOTIDE SEQUENCE [LARGE SCALE GENOMIC DNA]</scope>
    <source>
        <strain evidence="1 2">cv. Gransden 2004</strain>
    </source>
</reference>
<proteinExistence type="predicted"/>
<dbReference type="Gramene" id="Pp3c9_760V3.2">
    <property type="protein sequence ID" value="Pp3c9_760V3.2"/>
    <property type="gene ID" value="Pp3c9_760"/>
</dbReference>
<keyword evidence="2" id="KW-1185">Reference proteome</keyword>
<evidence type="ECO:0000313" key="1">
    <source>
        <dbReference type="EnsemblPlants" id="Pp3c9_760V3.2"/>
    </source>
</evidence>
<dbReference type="AlphaFoldDB" id="A0A7I4EM53"/>